<organism evidence="2">
    <name type="scientific">Oryza brachyantha</name>
    <name type="common">malo sina</name>
    <dbReference type="NCBI Taxonomy" id="4533"/>
    <lineage>
        <taxon>Eukaryota</taxon>
        <taxon>Viridiplantae</taxon>
        <taxon>Streptophyta</taxon>
        <taxon>Embryophyta</taxon>
        <taxon>Tracheophyta</taxon>
        <taxon>Spermatophyta</taxon>
        <taxon>Magnoliopsida</taxon>
        <taxon>Liliopsida</taxon>
        <taxon>Poales</taxon>
        <taxon>Poaceae</taxon>
        <taxon>BOP clade</taxon>
        <taxon>Oryzoideae</taxon>
        <taxon>Oryzeae</taxon>
        <taxon>Oryzinae</taxon>
        <taxon>Oryza</taxon>
    </lineage>
</organism>
<feature type="region of interest" description="Disordered" evidence="1">
    <location>
        <begin position="109"/>
        <end position="142"/>
    </location>
</feature>
<feature type="compositionally biased region" description="Low complexity" evidence="1">
    <location>
        <begin position="26"/>
        <end position="42"/>
    </location>
</feature>
<reference evidence="2" key="2">
    <citation type="submission" date="2013-04" db="UniProtKB">
        <authorList>
            <consortium name="EnsemblPlants"/>
        </authorList>
    </citation>
    <scope>IDENTIFICATION</scope>
</reference>
<evidence type="ECO:0000313" key="3">
    <source>
        <dbReference type="Proteomes" id="UP000006038"/>
    </source>
</evidence>
<dbReference type="GeneID" id="102717705"/>
<proteinExistence type="predicted"/>
<dbReference type="HOGENOM" id="CLU_1362285_0_0_1"/>
<name>J3LZY7_ORYBR</name>
<dbReference type="eggNOG" id="ENOG502R3DG">
    <property type="taxonomic scope" value="Eukaryota"/>
</dbReference>
<dbReference type="OrthoDB" id="678513at2759"/>
<reference evidence="2" key="1">
    <citation type="journal article" date="2013" name="Nat. Commun.">
        <title>Whole-genome sequencing of Oryza brachyantha reveals mechanisms underlying Oryza genome evolution.</title>
        <authorList>
            <person name="Chen J."/>
            <person name="Huang Q."/>
            <person name="Gao D."/>
            <person name="Wang J."/>
            <person name="Lang Y."/>
            <person name="Liu T."/>
            <person name="Li B."/>
            <person name="Bai Z."/>
            <person name="Luis Goicoechea J."/>
            <person name="Liang C."/>
            <person name="Chen C."/>
            <person name="Zhang W."/>
            <person name="Sun S."/>
            <person name="Liao Y."/>
            <person name="Zhang X."/>
            <person name="Yang L."/>
            <person name="Song C."/>
            <person name="Wang M."/>
            <person name="Shi J."/>
            <person name="Liu G."/>
            <person name="Liu J."/>
            <person name="Zhou H."/>
            <person name="Zhou W."/>
            <person name="Yu Q."/>
            <person name="An N."/>
            <person name="Chen Y."/>
            <person name="Cai Q."/>
            <person name="Wang B."/>
            <person name="Liu B."/>
            <person name="Min J."/>
            <person name="Huang Y."/>
            <person name="Wu H."/>
            <person name="Li Z."/>
            <person name="Zhang Y."/>
            <person name="Yin Y."/>
            <person name="Song W."/>
            <person name="Jiang J."/>
            <person name="Jackson S.A."/>
            <person name="Wing R.A."/>
            <person name="Wang J."/>
            <person name="Chen M."/>
        </authorList>
    </citation>
    <scope>NUCLEOTIDE SEQUENCE [LARGE SCALE GENOMIC DNA]</scope>
    <source>
        <strain evidence="2">cv. IRGC 101232</strain>
    </source>
</reference>
<accession>J3LZY7</accession>
<dbReference type="Gramene" id="OB04G27120.1">
    <property type="protein sequence ID" value="OB04G27120.1"/>
    <property type="gene ID" value="OB04G27120"/>
</dbReference>
<sequence>MQRWTRNGMLNFSQPASSSPFGFYDAGHGASSSGSRAHSCRSQNKDQRNLEKNLTKVRKEWMKVKEEMGYARLLSEHLSETVTETDRKVAAMLEELDRTDKYMQDILSSQGSARAARGAPGGASRSHSCRSQNKDQRNLEKNLTKVRKEWMKVKEEMGYARLLSEHLSETVTETDRKVAAMLEELDRTDKYMQDILSSQQK</sequence>
<evidence type="ECO:0008006" key="4">
    <source>
        <dbReference type="Google" id="ProtNLM"/>
    </source>
</evidence>
<evidence type="ECO:0000256" key="1">
    <source>
        <dbReference type="SAM" id="MobiDB-lite"/>
    </source>
</evidence>
<dbReference type="Proteomes" id="UP000006038">
    <property type="component" value="Chromosome 4"/>
</dbReference>
<evidence type="ECO:0000313" key="2">
    <source>
        <dbReference type="EnsemblPlants" id="OB04G27120.1"/>
    </source>
</evidence>
<feature type="compositionally biased region" description="Polar residues" evidence="1">
    <location>
        <begin position="1"/>
        <end position="20"/>
    </location>
</feature>
<feature type="compositionally biased region" description="Basic and acidic residues" evidence="1">
    <location>
        <begin position="132"/>
        <end position="142"/>
    </location>
</feature>
<keyword evidence="3" id="KW-1185">Reference proteome</keyword>
<protein>
    <recommendedName>
        <fullName evidence="4">DUF632 domain-containing protein</fullName>
    </recommendedName>
</protein>
<feature type="compositionally biased region" description="Low complexity" evidence="1">
    <location>
        <begin position="109"/>
        <end position="126"/>
    </location>
</feature>
<feature type="region of interest" description="Disordered" evidence="1">
    <location>
        <begin position="1"/>
        <end position="53"/>
    </location>
</feature>
<dbReference type="KEGG" id="obr:102717705"/>
<dbReference type="AlphaFoldDB" id="J3LZY7"/>
<dbReference type="EnsemblPlants" id="OB04G27120.1">
    <property type="protein sequence ID" value="OB04G27120.1"/>
    <property type="gene ID" value="OB04G27120"/>
</dbReference>
<feature type="compositionally biased region" description="Basic and acidic residues" evidence="1">
    <location>
        <begin position="43"/>
        <end position="53"/>
    </location>
</feature>